<feature type="transmembrane region" description="Helical" evidence="2">
    <location>
        <begin position="169"/>
        <end position="186"/>
    </location>
</feature>
<dbReference type="Proteomes" id="UP000191153">
    <property type="component" value="Unassembled WGS sequence"/>
</dbReference>
<keyword evidence="4" id="KW-1185">Reference proteome</keyword>
<keyword evidence="2" id="KW-1133">Transmembrane helix</keyword>
<reference evidence="3 4" key="1">
    <citation type="submission" date="2017-02" db="EMBL/GenBank/DDBJ databases">
        <authorList>
            <person name="Peterson S.W."/>
        </authorList>
    </citation>
    <scope>NUCLEOTIDE SEQUENCE [LARGE SCALE GENOMIC DNA]</scope>
    <source>
        <strain evidence="3 4">ATCC 700028</strain>
    </source>
</reference>
<keyword evidence="2" id="KW-0472">Membrane</keyword>
<protein>
    <recommendedName>
        <fullName evidence="5">Tetratricopeptide repeat-containing protein</fullName>
    </recommendedName>
</protein>
<name>A0A1T4NXL2_9FUSO</name>
<organism evidence="3 4">
    <name type="scientific">Cetobacterium ceti</name>
    <dbReference type="NCBI Taxonomy" id="180163"/>
    <lineage>
        <taxon>Bacteria</taxon>
        <taxon>Fusobacteriati</taxon>
        <taxon>Fusobacteriota</taxon>
        <taxon>Fusobacteriia</taxon>
        <taxon>Fusobacteriales</taxon>
        <taxon>Fusobacteriaceae</taxon>
        <taxon>Cetobacterium</taxon>
    </lineage>
</organism>
<evidence type="ECO:0000313" key="4">
    <source>
        <dbReference type="Proteomes" id="UP000191153"/>
    </source>
</evidence>
<dbReference type="EMBL" id="FUWX01000012">
    <property type="protein sequence ID" value="SJZ83538.1"/>
    <property type="molecule type" value="Genomic_DNA"/>
</dbReference>
<evidence type="ECO:0008006" key="5">
    <source>
        <dbReference type="Google" id="ProtNLM"/>
    </source>
</evidence>
<keyword evidence="1" id="KW-0175">Coiled coil</keyword>
<dbReference type="Gene3D" id="1.25.40.10">
    <property type="entry name" value="Tetratricopeptide repeat domain"/>
    <property type="match status" value="1"/>
</dbReference>
<gene>
    <name evidence="3" type="ORF">SAMN02745174_01684</name>
</gene>
<evidence type="ECO:0000313" key="3">
    <source>
        <dbReference type="EMBL" id="SJZ83538.1"/>
    </source>
</evidence>
<keyword evidence="2" id="KW-0812">Transmembrane</keyword>
<dbReference type="InterPro" id="IPR011990">
    <property type="entry name" value="TPR-like_helical_dom_sf"/>
</dbReference>
<evidence type="ECO:0000256" key="1">
    <source>
        <dbReference type="SAM" id="Coils"/>
    </source>
</evidence>
<proteinExistence type="predicted"/>
<dbReference type="SUPFAM" id="SSF48452">
    <property type="entry name" value="TPR-like"/>
    <property type="match status" value="1"/>
</dbReference>
<feature type="coiled-coil region" evidence="1">
    <location>
        <begin position="206"/>
        <end position="238"/>
    </location>
</feature>
<sequence length="339" mass="40521">MQEKDRYQEAILKMNENKISDAQLLLQNTRSYENQKFLGILCCIKGEFDKAYHIFFKLSKIKEEKNIIEYLEYLEKSIKNRYIPLFNKLISNIKSNTNSNTEEIIIQLENICKNTELYSLAVIFFLRKKDTRKAQIYYKKLKLLDNSSEILGKVDLYFAKKSFNDKKKFIYGASILAIIGFSSIIYQNNFLKKIVNKEKIENSFAKKIKAEEIAFLNKKLLEKEKEILKIKAIQEEIKFQDKNLLITNDELYNVALKRIKQKEFKEAIKIFNVISFDRLPEFKKREMIFQKARAYERLNIKEKALENYEKYLQNSGKNEYEIYIKIVQKQVEKLKKEME</sequence>
<dbReference type="AlphaFoldDB" id="A0A1T4NXL2"/>
<evidence type="ECO:0000256" key="2">
    <source>
        <dbReference type="SAM" id="Phobius"/>
    </source>
</evidence>
<accession>A0A1T4NXL2</accession>
<dbReference type="STRING" id="180163.SAMN02745174_01684"/>
<dbReference type="RefSeq" id="WP_078694158.1">
    <property type="nucleotide sequence ID" value="NZ_FUWX01000012.1"/>
</dbReference>